<evidence type="ECO:0000259" key="2">
    <source>
        <dbReference type="Pfam" id="PF10264"/>
    </source>
</evidence>
<keyword evidence="1" id="KW-0812">Transmembrane</keyword>
<keyword evidence="1" id="KW-0472">Membrane</keyword>
<dbReference type="InterPro" id="IPR040126">
    <property type="entry name" value="STOX1/2"/>
</dbReference>
<dbReference type="AlphaFoldDB" id="A0AAV4G2S5"/>
<reference evidence="3 4" key="1">
    <citation type="journal article" date="2021" name="Elife">
        <title>Chloroplast acquisition without the gene transfer in kleptoplastic sea slugs, Plakobranchus ocellatus.</title>
        <authorList>
            <person name="Maeda T."/>
            <person name="Takahashi S."/>
            <person name="Yoshida T."/>
            <person name="Shimamura S."/>
            <person name="Takaki Y."/>
            <person name="Nagai Y."/>
            <person name="Toyoda A."/>
            <person name="Suzuki Y."/>
            <person name="Arimoto A."/>
            <person name="Ishii H."/>
            <person name="Satoh N."/>
            <person name="Nishiyama T."/>
            <person name="Hasebe M."/>
            <person name="Maruyama T."/>
            <person name="Minagawa J."/>
            <person name="Obokata J."/>
            <person name="Shigenobu S."/>
        </authorList>
    </citation>
    <scope>NUCLEOTIDE SEQUENCE [LARGE SCALE GENOMIC DNA]</scope>
</reference>
<protein>
    <submittedName>
        <fullName evidence="3">Storkhead-box protein 1</fullName>
    </submittedName>
</protein>
<sequence>MSQKYFREEVKSNASKNLSVVSKCLVIVLIPKSRQKSEVVLNGEDADSTIIDPNNGEVVRSSDVYKAPNPNGCNGKELLQDFKTKNKTCYWNPSLVESIKSLEYKGFVEPSTILVTAADIHLENLRSAWGRRVLKAPSGFTIERIGDVNGIEMQVIPQTQFMPLPDAICSVVLDLNTRGVTATLDVILEKLAVWYRHMTVPSQQLVFDSLGQLIKDRKVFHTVLLFVLLLPILLVLPSPCWTGSVALR</sequence>
<evidence type="ECO:0000256" key="1">
    <source>
        <dbReference type="SAM" id="Phobius"/>
    </source>
</evidence>
<evidence type="ECO:0000313" key="4">
    <source>
        <dbReference type="Proteomes" id="UP000762676"/>
    </source>
</evidence>
<feature type="transmembrane region" description="Helical" evidence="1">
    <location>
        <begin position="219"/>
        <end position="238"/>
    </location>
</feature>
<dbReference type="GO" id="GO:0005634">
    <property type="term" value="C:nucleus"/>
    <property type="evidence" value="ECO:0007669"/>
    <property type="project" value="TreeGrafter"/>
</dbReference>
<dbReference type="PANTHER" id="PTHR22437">
    <property type="entry name" value="WINGED HELIX DOMAIN-CONTAINING PROTEIN"/>
    <property type="match status" value="1"/>
</dbReference>
<dbReference type="InterPro" id="IPR019391">
    <property type="entry name" value="Storkhead-box_WHD"/>
</dbReference>
<dbReference type="GO" id="GO:0005737">
    <property type="term" value="C:cytoplasm"/>
    <property type="evidence" value="ECO:0007669"/>
    <property type="project" value="TreeGrafter"/>
</dbReference>
<gene>
    <name evidence="3" type="ORF">ElyMa_005868500</name>
</gene>
<dbReference type="GO" id="GO:0000977">
    <property type="term" value="F:RNA polymerase II transcription regulatory region sequence-specific DNA binding"/>
    <property type="evidence" value="ECO:0007669"/>
    <property type="project" value="TreeGrafter"/>
</dbReference>
<keyword evidence="4" id="KW-1185">Reference proteome</keyword>
<evidence type="ECO:0000313" key="3">
    <source>
        <dbReference type="EMBL" id="GFR79233.1"/>
    </source>
</evidence>
<keyword evidence="1" id="KW-1133">Transmembrane helix</keyword>
<accession>A0AAV4G2S5</accession>
<organism evidence="3 4">
    <name type="scientific">Elysia marginata</name>
    <dbReference type="NCBI Taxonomy" id="1093978"/>
    <lineage>
        <taxon>Eukaryota</taxon>
        <taxon>Metazoa</taxon>
        <taxon>Spiralia</taxon>
        <taxon>Lophotrochozoa</taxon>
        <taxon>Mollusca</taxon>
        <taxon>Gastropoda</taxon>
        <taxon>Heterobranchia</taxon>
        <taxon>Euthyneura</taxon>
        <taxon>Panpulmonata</taxon>
        <taxon>Sacoglossa</taxon>
        <taxon>Placobranchoidea</taxon>
        <taxon>Plakobranchidae</taxon>
        <taxon>Elysia</taxon>
    </lineage>
</organism>
<proteinExistence type="predicted"/>
<dbReference type="GO" id="GO:0006357">
    <property type="term" value="P:regulation of transcription by RNA polymerase II"/>
    <property type="evidence" value="ECO:0007669"/>
    <property type="project" value="InterPro"/>
</dbReference>
<dbReference type="Proteomes" id="UP000762676">
    <property type="component" value="Unassembled WGS sequence"/>
</dbReference>
<dbReference type="PANTHER" id="PTHR22437:SF0">
    <property type="entry name" value="FI21431P1"/>
    <property type="match status" value="1"/>
</dbReference>
<name>A0AAV4G2S5_9GAST</name>
<dbReference type="EMBL" id="BMAT01011796">
    <property type="protein sequence ID" value="GFR79233.1"/>
    <property type="molecule type" value="Genomic_DNA"/>
</dbReference>
<feature type="domain" description="Winged helix Storkhead-box1" evidence="2">
    <location>
        <begin position="153"/>
        <end position="223"/>
    </location>
</feature>
<dbReference type="Pfam" id="PF10264">
    <property type="entry name" value="WHD_Storkhead"/>
    <property type="match status" value="1"/>
</dbReference>
<comment type="caution">
    <text evidence="3">The sequence shown here is derived from an EMBL/GenBank/DDBJ whole genome shotgun (WGS) entry which is preliminary data.</text>
</comment>